<proteinExistence type="predicted"/>
<evidence type="ECO:0000313" key="2">
    <source>
        <dbReference type="EMBL" id="QDU75066.1"/>
    </source>
</evidence>
<dbReference type="AlphaFoldDB" id="A0A518C764"/>
<dbReference type="Proteomes" id="UP000318626">
    <property type="component" value="Chromosome"/>
</dbReference>
<dbReference type="KEGG" id="bvo:Pan97_20870"/>
<evidence type="ECO:0000256" key="1">
    <source>
        <dbReference type="SAM" id="Phobius"/>
    </source>
</evidence>
<keyword evidence="1" id="KW-1133">Transmembrane helix</keyword>
<dbReference type="RefSeq" id="WP_144972159.1">
    <property type="nucleotide sequence ID" value="NZ_CP036289.1"/>
</dbReference>
<organism evidence="2 3">
    <name type="scientific">Bremerella volcania</name>
    <dbReference type="NCBI Taxonomy" id="2527984"/>
    <lineage>
        <taxon>Bacteria</taxon>
        <taxon>Pseudomonadati</taxon>
        <taxon>Planctomycetota</taxon>
        <taxon>Planctomycetia</taxon>
        <taxon>Pirellulales</taxon>
        <taxon>Pirellulaceae</taxon>
        <taxon>Bremerella</taxon>
    </lineage>
</organism>
<evidence type="ECO:0000313" key="3">
    <source>
        <dbReference type="Proteomes" id="UP000318626"/>
    </source>
</evidence>
<dbReference type="OrthoDB" id="275662at2"/>
<dbReference type="EMBL" id="CP036289">
    <property type="protein sequence ID" value="QDU75066.1"/>
    <property type="molecule type" value="Genomic_DNA"/>
</dbReference>
<gene>
    <name evidence="2" type="ORF">Pan97_20870</name>
</gene>
<feature type="transmembrane region" description="Helical" evidence="1">
    <location>
        <begin position="29"/>
        <end position="47"/>
    </location>
</feature>
<reference evidence="3" key="1">
    <citation type="submission" date="2019-02" db="EMBL/GenBank/DDBJ databases">
        <title>Deep-cultivation of Planctomycetes and their phenomic and genomic characterization uncovers novel biology.</title>
        <authorList>
            <person name="Wiegand S."/>
            <person name="Jogler M."/>
            <person name="Boedeker C."/>
            <person name="Pinto D."/>
            <person name="Vollmers J."/>
            <person name="Rivas-Marin E."/>
            <person name="Kohn T."/>
            <person name="Peeters S.H."/>
            <person name="Heuer A."/>
            <person name="Rast P."/>
            <person name="Oberbeckmann S."/>
            <person name="Bunk B."/>
            <person name="Jeske O."/>
            <person name="Meyerdierks A."/>
            <person name="Storesund J.E."/>
            <person name="Kallscheuer N."/>
            <person name="Luecker S."/>
            <person name="Lage O.M."/>
            <person name="Pohl T."/>
            <person name="Merkel B.J."/>
            <person name="Hornburger P."/>
            <person name="Mueller R.-W."/>
            <person name="Bruemmer F."/>
            <person name="Labrenz M."/>
            <person name="Spormann A.M."/>
            <person name="Op den Camp H."/>
            <person name="Overmann J."/>
            <person name="Amann R."/>
            <person name="Jetten M.S.M."/>
            <person name="Mascher T."/>
            <person name="Medema M.H."/>
            <person name="Devos D.P."/>
            <person name="Kaster A.-K."/>
            <person name="Ovreas L."/>
            <person name="Rohde M."/>
            <person name="Galperin M.Y."/>
            <person name="Jogler C."/>
        </authorList>
    </citation>
    <scope>NUCLEOTIDE SEQUENCE [LARGE SCALE GENOMIC DNA]</scope>
    <source>
        <strain evidence="3">Pan97</strain>
    </source>
</reference>
<keyword evidence="1" id="KW-0472">Membrane</keyword>
<keyword evidence="3" id="KW-1185">Reference proteome</keyword>
<accession>A0A518C764</accession>
<sequence length="234" mass="26076">MPRYLIQTVNIQKSTTQLTKEIKRNPAKAAVLGGLLLVAIWFWYPLVQKWMGSSSRSVANHSTESDLVKPQAVQLPIQEEASVTKPAPSGKTDWRSIATQISDDPWMKRGTLRQADFDPFFPEEQNKTILTSTNVETDTVPELDVPPETVGLAVTSVIVGGRVPIARINNQNYRVGDTIRATDANVQYTLVEVHSWGVLLKGTQRVYQLTIDETPLTTNQRLVIRNGNLISPEN</sequence>
<protein>
    <submittedName>
        <fullName evidence="2">Uncharacterized protein</fullName>
    </submittedName>
</protein>
<name>A0A518C764_9BACT</name>
<keyword evidence="1" id="KW-0812">Transmembrane</keyword>